<dbReference type="EMBL" id="HBGK01018898">
    <property type="protein sequence ID" value="CAD9280609.1"/>
    <property type="molecule type" value="Transcribed_RNA"/>
</dbReference>
<feature type="compositionally biased region" description="Low complexity" evidence="2">
    <location>
        <begin position="134"/>
        <end position="148"/>
    </location>
</feature>
<accession>A0A7S1UWN1</accession>
<evidence type="ECO:0000256" key="1">
    <source>
        <dbReference type="SAM" id="Coils"/>
    </source>
</evidence>
<name>A0A7S1UWN1_9STRA</name>
<reference evidence="3" key="1">
    <citation type="submission" date="2021-01" db="EMBL/GenBank/DDBJ databases">
        <authorList>
            <person name="Corre E."/>
            <person name="Pelletier E."/>
            <person name="Niang G."/>
            <person name="Scheremetjew M."/>
            <person name="Finn R."/>
            <person name="Kale V."/>
            <person name="Holt S."/>
            <person name="Cochrane G."/>
            <person name="Meng A."/>
            <person name="Brown T."/>
            <person name="Cohen L."/>
        </authorList>
    </citation>
    <scope>NUCLEOTIDE SEQUENCE</scope>
    <source>
        <strain evidence="3">CCMP 410</strain>
    </source>
</reference>
<evidence type="ECO:0000256" key="2">
    <source>
        <dbReference type="SAM" id="MobiDB-lite"/>
    </source>
</evidence>
<gene>
    <name evidence="3" type="ORF">GOCE00092_LOCUS9519</name>
</gene>
<feature type="compositionally biased region" description="Low complexity" evidence="2">
    <location>
        <begin position="214"/>
        <end position="233"/>
    </location>
</feature>
<proteinExistence type="predicted"/>
<sequence length="302" mass="33296">MSTMANATNSTNQNHRSCQRNMTRWKRMGSHRNLIREAGSSDEADASSASGRRARSASPTAPEMFEKRKESLLSKQLQDLMRLNDADDEGDASSARITHAQVATTDTREAPVVGGNAAFHHRRLPYPTAPSRGSDASSLSDTCSSAPSSRKESEAGYFRSGIEFEEAVSTLGEEDLIASSERVASARGSRTETTDIVPLFSRSSSYRSGKDSSNRSLRSSLRSGASGSQAQQKKCVRWEDDPILAMTPLEEYQQLRETLRKTRHSVDSKQVALGDLQKEIEHLQERLRLTQEQNQLLESAAT</sequence>
<keyword evidence="1" id="KW-0175">Coiled coil</keyword>
<organism evidence="3">
    <name type="scientific">Grammatophora oceanica</name>
    <dbReference type="NCBI Taxonomy" id="210454"/>
    <lineage>
        <taxon>Eukaryota</taxon>
        <taxon>Sar</taxon>
        <taxon>Stramenopiles</taxon>
        <taxon>Ochrophyta</taxon>
        <taxon>Bacillariophyta</taxon>
        <taxon>Fragilariophyceae</taxon>
        <taxon>Fragilariophycidae</taxon>
        <taxon>Rhabdonematales</taxon>
        <taxon>Grammatophoraceae</taxon>
        <taxon>Grammatophora</taxon>
    </lineage>
</organism>
<feature type="region of interest" description="Disordered" evidence="2">
    <location>
        <begin position="118"/>
        <end position="155"/>
    </location>
</feature>
<dbReference type="AlphaFoldDB" id="A0A7S1UWN1"/>
<feature type="compositionally biased region" description="Polar residues" evidence="2">
    <location>
        <begin position="1"/>
        <end position="22"/>
    </location>
</feature>
<feature type="coiled-coil region" evidence="1">
    <location>
        <begin position="266"/>
        <end position="300"/>
    </location>
</feature>
<evidence type="ECO:0000313" key="3">
    <source>
        <dbReference type="EMBL" id="CAD9280609.1"/>
    </source>
</evidence>
<feature type="region of interest" description="Disordered" evidence="2">
    <location>
        <begin position="203"/>
        <end position="234"/>
    </location>
</feature>
<feature type="region of interest" description="Disordered" evidence="2">
    <location>
        <begin position="1"/>
        <end position="71"/>
    </location>
</feature>
<protein>
    <submittedName>
        <fullName evidence="3">Uncharacterized protein</fullName>
    </submittedName>
</protein>